<dbReference type="RefSeq" id="WP_019949938.1">
    <property type="nucleotide sequence ID" value="NZ_JBHLVX010000013.1"/>
</dbReference>
<sequence>MPRLPRRISQWNLENFRRQLATVDALPQLCLLAVMSGALTGIIMIAFRELISLGALLFMPEGSGEAFEALPMAMRAALPVIAVVIIGVGLGWQKKSARRMGIVHVIERFTYHQGVMARSNWLNQWWVGVVSLLGGLSAGREGPAIHLGAGASGWIGQQLKLPHNSLRVLVGCGVAASISASFNTPVAGVIFAMEVVMMEYTLTGFMPVMLAAATGAVITQIYFGTAPAFMVPSVVEPQLIDIPWIILMALVIGIMAGGFIRLAGLGKRSDKMSWPFRLLLAGVLTGVVACFYPQVQGIGYDSVTQILAGNVALDVLLALALGKLLLTAISLACGVPIGVVGPTLVIGAAAGALFGIGATELLPTTVSDANLYVMLGMAAMMGAVLQAPLAAIMALLELTHSPDLILYGMLAVLSASLTARLAWRTQGFFITTRQGSTLHPLHEPLMQALARVGVGAVMDRSVTVTAAQIDIERARQLLASRPKWLLIHRQTDRSRADTEPGKAPLALLAADMARALDDDEESPGWKNDGTIDLLEIPGKRLELAPIDLQATLAEAYERLDDRRLDALYVRHITAPMMHRVSGIISRDAIENYYR</sequence>
<evidence type="ECO:0000256" key="9">
    <source>
        <dbReference type="ARBA" id="ARBA00023303"/>
    </source>
</evidence>
<reference evidence="11 12" key="1">
    <citation type="submission" date="2024-09" db="EMBL/GenBank/DDBJ databases">
        <authorList>
            <person name="Sun Q."/>
            <person name="Mori K."/>
        </authorList>
    </citation>
    <scope>NUCLEOTIDE SEQUENCE [LARGE SCALE GENOMIC DNA]</scope>
    <source>
        <strain evidence="11 12">CCM 7415</strain>
    </source>
</reference>
<accession>A0ABV6G0B4</accession>
<evidence type="ECO:0000256" key="1">
    <source>
        <dbReference type="ARBA" id="ARBA00004141"/>
    </source>
</evidence>
<evidence type="ECO:0000313" key="12">
    <source>
        <dbReference type="Proteomes" id="UP001589814"/>
    </source>
</evidence>
<dbReference type="PANTHER" id="PTHR43427">
    <property type="entry name" value="CHLORIDE CHANNEL PROTEIN CLC-E"/>
    <property type="match status" value="1"/>
</dbReference>
<dbReference type="Gene3D" id="1.10.3080.10">
    <property type="entry name" value="Clc chloride channel"/>
    <property type="match status" value="1"/>
</dbReference>
<keyword evidence="6 10" id="KW-0472">Membrane</keyword>
<keyword evidence="12" id="KW-1185">Reference proteome</keyword>
<feature type="transmembrane region" description="Helical" evidence="10">
    <location>
        <begin position="72"/>
        <end position="92"/>
    </location>
</feature>
<evidence type="ECO:0000256" key="3">
    <source>
        <dbReference type="ARBA" id="ARBA00022692"/>
    </source>
</evidence>
<feature type="transmembrane region" description="Helical" evidence="10">
    <location>
        <begin position="200"/>
        <end position="222"/>
    </location>
</feature>
<evidence type="ECO:0000256" key="8">
    <source>
        <dbReference type="ARBA" id="ARBA00023214"/>
    </source>
</evidence>
<feature type="transmembrane region" description="Helical" evidence="10">
    <location>
        <begin position="21"/>
        <end position="47"/>
    </location>
</feature>
<dbReference type="CDD" id="cd00400">
    <property type="entry name" value="Voltage_gated_ClC"/>
    <property type="match status" value="1"/>
</dbReference>
<keyword evidence="8" id="KW-0868">Chloride</keyword>
<name>A0ABV6G0B4_9GAMM</name>
<dbReference type="Pfam" id="PF00654">
    <property type="entry name" value="Voltage_CLC"/>
    <property type="match status" value="1"/>
</dbReference>
<evidence type="ECO:0000256" key="7">
    <source>
        <dbReference type="ARBA" id="ARBA00023173"/>
    </source>
</evidence>
<protein>
    <submittedName>
        <fullName evidence="11">Chloride channel protein</fullName>
    </submittedName>
</protein>
<evidence type="ECO:0000313" key="11">
    <source>
        <dbReference type="EMBL" id="MFC0267098.1"/>
    </source>
</evidence>
<dbReference type="InterPro" id="IPR014743">
    <property type="entry name" value="Cl-channel_core"/>
</dbReference>
<evidence type="ECO:0000256" key="5">
    <source>
        <dbReference type="ARBA" id="ARBA00023065"/>
    </source>
</evidence>
<feature type="transmembrane region" description="Helical" evidence="10">
    <location>
        <begin position="242"/>
        <end position="264"/>
    </location>
</feature>
<feature type="transmembrane region" description="Helical" evidence="10">
    <location>
        <begin position="338"/>
        <end position="359"/>
    </location>
</feature>
<keyword evidence="5" id="KW-0406">Ion transport</keyword>
<evidence type="ECO:0000256" key="10">
    <source>
        <dbReference type="SAM" id="Phobius"/>
    </source>
</evidence>
<evidence type="ECO:0000256" key="6">
    <source>
        <dbReference type="ARBA" id="ARBA00023136"/>
    </source>
</evidence>
<proteinExistence type="predicted"/>
<dbReference type="PANTHER" id="PTHR43427:SF6">
    <property type="entry name" value="CHLORIDE CHANNEL PROTEIN CLC-E"/>
    <property type="match status" value="1"/>
</dbReference>
<keyword evidence="4 10" id="KW-1133">Transmembrane helix</keyword>
<comment type="caution">
    <text evidence="11">The sequence shown here is derived from an EMBL/GenBank/DDBJ whole genome shotgun (WGS) entry which is preliminary data.</text>
</comment>
<feature type="transmembrane region" description="Helical" evidence="10">
    <location>
        <begin position="276"/>
        <end position="295"/>
    </location>
</feature>
<keyword evidence="2" id="KW-0813">Transport</keyword>
<feature type="transmembrane region" description="Helical" evidence="10">
    <location>
        <begin position="404"/>
        <end position="423"/>
    </location>
</feature>
<dbReference type="Proteomes" id="UP001589814">
    <property type="component" value="Unassembled WGS sequence"/>
</dbReference>
<evidence type="ECO:0000256" key="4">
    <source>
        <dbReference type="ARBA" id="ARBA00022989"/>
    </source>
</evidence>
<keyword evidence="3 10" id="KW-0812">Transmembrane</keyword>
<feature type="transmembrane region" description="Helical" evidence="10">
    <location>
        <begin position="307"/>
        <end position="326"/>
    </location>
</feature>
<dbReference type="InterPro" id="IPR050368">
    <property type="entry name" value="ClC-type_chloride_channel"/>
</dbReference>
<dbReference type="InterPro" id="IPR001807">
    <property type="entry name" value="ClC"/>
</dbReference>
<feature type="transmembrane region" description="Helical" evidence="10">
    <location>
        <begin position="371"/>
        <end position="392"/>
    </location>
</feature>
<evidence type="ECO:0000256" key="2">
    <source>
        <dbReference type="ARBA" id="ARBA00022448"/>
    </source>
</evidence>
<dbReference type="PRINTS" id="PR00762">
    <property type="entry name" value="CLCHANNEL"/>
</dbReference>
<organism evidence="11 12">
    <name type="scientific">Kushneria aurantia</name>
    <dbReference type="NCBI Taxonomy" id="504092"/>
    <lineage>
        <taxon>Bacteria</taxon>
        <taxon>Pseudomonadati</taxon>
        <taxon>Pseudomonadota</taxon>
        <taxon>Gammaproteobacteria</taxon>
        <taxon>Oceanospirillales</taxon>
        <taxon>Halomonadaceae</taxon>
        <taxon>Kushneria</taxon>
    </lineage>
</organism>
<dbReference type="EMBL" id="JBHLVX010000013">
    <property type="protein sequence ID" value="MFC0267098.1"/>
    <property type="molecule type" value="Genomic_DNA"/>
</dbReference>
<gene>
    <name evidence="11" type="ORF">ACFFHW_03620</name>
</gene>
<keyword evidence="7" id="KW-0869">Chloride channel</keyword>
<dbReference type="SUPFAM" id="SSF81340">
    <property type="entry name" value="Clc chloride channel"/>
    <property type="match status" value="1"/>
</dbReference>
<comment type="subcellular location">
    <subcellularLocation>
        <location evidence="1">Membrane</location>
        <topology evidence="1">Multi-pass membrane protein</topology>
    </subcellularLocation>
</comment>
<keyword evidence="9" id="KW-0407">Ion channel</keyword>